<comment type="caution">
    <text evidence="1">The sequence shown here is derived from an EMBL/GenBank/DDBJ whole genome shotgun (WGS) entry which is preliminary data.</text>
</comment>
<dbReference type="Proteomes" id="UP001150217">
    <property type="component" value="Unassembled WGS sequence"/>
</dbReference>
<proteinExistence type="predicted"/>
<dbReference type="EMBL" id="JANVFT010000013">
    <property type="protein sequence ID" value="KAJ4498873.1"/>
    <property type="molecule type" value="Genomic_DNA"/>
</dbReference>
<evidence type="ECO:0000313" key="2">
    <source>
        <dbReference type="Proteomes" id="UP001150217"/>
    </source>
</evidence>
<name>A0ABQ8VR55_9AGAR</name>
<reference evidence="1" key="1">
    <citation type="submission" date="2022-08" db="EMBL/GenBank/DDBJ databases">
        <title>A Global Phylogenomic Analysis of the Shiitake Genus Lentinula.</title>
        <authorList>
            <consortium name="DOE Joint Genome Institute"/>
            <person name="Sierra-Patev S."/>
            <person name="Min B."/>
            <person name="Naranjo-Ortiz M."/>
            <person name="Looney B."/>
            <person name="Konkel Z."/>
            <person name="Slot J.C."/>
            <person name="Sakamoto Y."/>
            <person name="Steenwyk J.L."/>
            <person name="Rokas A."/>
            <person name="Carro J."/>
            <person name="Camarero S."/>
            <person name="Ferreira P."/>
            <person name="Molpeceres G."/>
            <person name="Ruiz-Duenas F.J."/>
            <person name="Serrano A."/>
            <person name="Henrissat B."/>
            <person name="Drula E."/>
            <person name="Hughes K.W."/>
            <person name="Mata J.L."/>
            <person name="Ishikawa N.K."/>
            <person name="Vargas-Isla R."/>
            <person name="Ushijima S."/>
            <person name="Smith C.A."/>
            <person name="Ahrendt S."/>
            <person name="Andreopoulos W."/>
            <person name="He G."/>
            <person name="Labutti K."/>
            <person name="Lipzen A."/>
            <person name="Ng V."/>
            <person name="Riley R."/>
            <person name="Sandor L."/>
            <person name="Barry K."/>
            <person name="Martinez A.T."/>
            <person name="Xiao Y."/>
            <person name="Gibbons J.G."/>
            <person name="Terashima K."/>
            <person name="Grigoriev I.V."/>
            <person name="Hibbett D.S."/>
        </authorList>
    </citation>
    <scope>NUCLEOTIDE SEQUENCE</scope>
    <source>
        <strain evidence="1">RHP3577 ss4</strain>
    </source>
</reference>
<sequence>SIDRLIFATQTKLRSTQILTSLPEIASELFQNLLDVGAKYIEIGINCAEWSCWVTDDGSVI</sequence>
<feature type="non-terminal residue" evidence="1">
    <location>
        <position position="61"/>
    </location>
</feature>
<feature type="non-terminal residue" evidence="1">
    <location>
        <position position="1"/>
    </location>
</feature>
<keyword evidence="2" id="KW-1185">Reference proteome</keyword>
<organism evidence="1 2">
    <name type="scientific">Lentinula lateritia</name>
    <dbReference type="NCBI Taxonomy" id="40482"/>
    <lineage>
        <taxon>Eukaryota</taxon>
        <taxon>Fungi</taxon>
        <taxon>Dikarya</taxon>
        <taxon>Basidiomycota</taxon>
        <taxon>Agaricomycotina</taxon>
        <taxon>Agaricomycetes</taxon>
        <taxon>Agaricomycetidae</taxon>
        <taxon>Agaricales</taxon>
        <taxon>Marasmiineae</taxon>
        <taxon>Omphalotaceae</taxon>
        <taxon>Lentinula</taxon>
    </lineage>
</organism>
<gene>
    <name evidence="1" type="ORF">C8R41DRAFT_725919</name>
</gene>
<dbReference type="InterPro" id="IPR036890">
    <property type="entry name" value="HATPase_C_sf"/>
</dbReference>
<protein>
    <submittedName>
        <fullName evidence="1">Uncharacterized protein</fullName>
    </submittedName>
</protein>
<evidence type="ECO:0000313" key="1">
    <source>
        <dbReference type="EMBL" id="KAJ4498873.1"/>
    </source>
</evidence>
<dbReference type="Gene3D" id="3.30.565.10">
    <property type="entry name" value="Histidine kinase-like ATPase, C-terminal domain"/>
    <property type="match status" value="1"/>
</dbReference>
<accession>A0ABQ8VR55</accession>